<evidence type="ECO:0000313" key="2">
    <source>
        <dbReference type="Proteomes" id="UP000789901"/>
    </source>
</evidence>
<reference evidence="1 2" key="1">
    <citation type="submission" date="2021-06" db="EMBL/GenBank/DDBJ databases">
        <authorList>
            <person name="Kallberg Y."/>
            <person name="Tangrot J."/>
            <person name="Rosling A."/>
        </authorList>
    </citation>
    <scope>NUCLEOTIDE SEQUENCE [LARGE SCALE GENOMIC DNA]</scope>
    <source>
        <strain evidence="1 2">120-4 pot B 10/14</strain>
    </source>
</reference>
<gene>
    <name evidence="1" type="ORF">GMARGA_LOCUS18993</name>
</gene>
<name>A0ABN7VHZ2_GIGMA</name>
<keyword evidence="2" id="KW-1185">Reference proteome</keyword>
<proteinExistence type="predicted"/>
<dbReference type="Proteomes" id="UP000789901">
    <property type="component" value="Unassembled WGS sequence"/>
</dbReference>
<dbReference type="EMBL" id="CAJVQB010015559">
    <property type="protein sequence ID" value="CAG8775236.1"/>
    <property type="molecule type" value="Genomic_DNA"/>
</dbReference>
<evidence type="ECO:0000313" key="1">
    <source>
        <dbReference type="EMBL" id="CAG8775236.1"/>
    </source>
</evidence>
<sequence>MDKLQLYSTNIQNENHLNKYWNTWENSPRTTINKHIPYSYSSPQTFHSYSFKTTQLHKALTLMNKTISLITKSITPFTLDHITKMLNNNLQKIQSFKPRSTNNTTLPATLNKLQDNITNTFDNTSNPIQSKKIRT</sequence>
<organism evidence="1 2">
    <name type="scientific">Gigaspora margarita</name>
    <dbReference type="NCBI Taxonomy" id="4874"/>
    <lineage>
        <taxon>Eukaryota</taxon>
        <taxon>Fungi</taxon>
        <taxon>Fungi incertae sedis</taxon>
        <taxon>Mucoromycota</taxon>
        <taxon>Glomeromycotina</taxon>
        <taxon>Glomeromycetes</taxon>
        <taxon>Diversisporales</taxon>
        <taxon>Gigasporaceae</taxon>
        <taxon>Gigaspora</taxon>
    </lineage>
</organism>
<accession>A0ABN7VHZ2</accession>
<comment type="caution">
    <text evidence="1">The sequence shown here is derived from an EMBL/GenBank/DDBJ whole genome shotgun (WGS) entry which is preliminary data.</text>
</comment>
<protein>
    <submittedName>
        <fullName evidence="1">28644_t:CDS:1</fullName>
    </submittedName>
</protein>